<dbReference type="GO" id="GO:0030976">
    <property type="term" value="F:thiamine pyrophosphate binding"/>
    <property type="evidence" value="ECO:0007669"/>
    <property type="project" value="TreeGrafter"/>
</dbReference>
<accession>A0A8K0Y1G1</accession>
<keyword evidence="8" id="KW-1185">Reference proteome</keyword>
<keyword evidence="5" id="KW-0574">Periplasm</keyword>
<dbReference type="EMBL" id="JAESVN010000016">
    <property type="protein sequence ID" value="MBL4919275.1"/>
    <property type="molecule type" value="Genomic_DNA"/>
</dbReference>
<dbReference type="RefSeq" id="WP_202690256.1">
    <property type="nucleotide sequence ID" value="NZ_JAESVN010000016.1"/>
</dbReference>
<dbReference type="Gene3D" id="3.40.190.10">
    <property type="entry name" value="Periplasmic binding protein-like II"/>
    <property type="match status" value="2"/>
</dbReference>
<dbReference type="GO" id="GO:0015888">
    <property type="term" value="P:thiamine transport"/>
    <property type="evidence" value="ECO:0007669"/>
    <property type="project" value="TreeGrafter"/>
</dbReference>
<comment type="subcellular location">
    <subcellularLocation>
        <location evidence="1">Periplasm</location>
    </subcellularLocation>
</comment>
<feature type="chain" id="PRO_5035427812" evidence="6">
    <location>
        <begin position="34"/>
        <end position="350"/>
    </location>
</feature>
<evidence type="ECO:0000256" key="5">
    <source>
        <dbReference type="ARBA" id="ARBA00022764"/>
    </source>
</evidence>
<evidence type="ECO:0000313" key="7">
    <source>
        <dbReference type="EMBL" id="MBL4919275.1"/>
    </source>
</evidence>
<keyword evidence="3" id="KW-0813">Transport</keyword>
<comment type="similarity">
    <text evidence="2">Belongs to the bacterial solute-binding protein 1 family.</text>
</comment>
<proteinExistence type="inferred from homology"/>
<dbReference type="PANTHER" id="PTHR30006">
    <property type="entry name" value="THIAMINE-BINDING PERIPLASMIC PROTEIN-RELATED"/>
    <property type="match status" value="1"/>
</dbReference>
<evidence type="ECO:0000256" key="6">
    <source>
        <dbReference type="SAM" id="SignalP"/>
    </source>
</evidence>
<keyword evidence="4 6" id="KW-0732">Signal</keyword>
<protein>
    <submittedName>
        <fullName evidence="7">ABC transporter substrate-binding protein</fullName>
    </submittedName>
</protein>
<evidence type="ECO:0000256" key="1">
    <source>
        <dbReference type="ARBA" id="ARBA00004418"/>
    </source>
</evidence>
<dbReference type="Pfam" id="PF13416">
    <property type="entry name" value="SBP_bac_8"/>
    <property type="match status" value="1"/>
</dbReference>
<dbReference type="InterPro" id="IPR006311">
    <property type="entry name" value="TAT_signal"/>
</dbReference>
<dbReference type="GO" id="GO:0030288">
    <property type="term" value="C:outer membrane-bounded periplasmic space"/>
    <property type="evidence" value="ECO:0007669"/>
    <property type="project" value="TreeGrafter"/>
</dbReference>
<gene>
    <name evidence="7" type="ORF">JL811_18825</name>
</gene>
<evidence type="ECO:0000313" key="8">
    <source>
        <dbReference type="Proteomes" id="UP000648908"/>
    </source>
</evidence>
<dbReference type="GO" id="GO:0030975">
    <property type="term" value="F:thiamine binding"/>
    <property type="evidence" value="ECO:0007669"/>
    <property type="project" value="TreeGrafter"/>
</dbReference>
<dbReference type="InterPro" id="IPR006059">
    <property type="entry name" value="SBP"/>
</dbReference>
<name>A0A8K0Y1G1_9RHOB</name>
<reference evidence="7" key="1">
    <citation type="submission" date="2021-01" db="EMBL/GenBank/DDBJ databases">
        <title>Tabrizicola alba sp. nov. a motile alkaliphilic bacterium isolated from a soda lake.</title>
        <authorList>
            <person name="Szuroczki S."/>
            <person name="Abbaszade G."/>
            <person name="Schumann P."/>
            <person name="Toth E."/>
        </authorList>
    </citation>
    <scope>NUCLEOTIDE SEQUENCE</scope>
    <source>
        <strain evidence="7">DMG-N-6</strain>
    </source>
</reference>
<sequence length="350" mass="38393">MTTRFNLTRRNFLTSSASLLAAPAILRAGRATAASNSLTFVTWGGSYRDAVYEGGIKSFTEKTGIEVTIIDTPDLAKVKAQVMTGNVEWDVFDAPGALGASGSKEGYWETFDEGLFNLDDLAIAPSADLVPFYTWAGGIAYDPSKRGEGEYPRNFVEYFDTEKFPGRRTFRDRPSETLEAALLADGVAPADLYPLDIDRAFAALDRVKSSVASWVGATPQTITLLQTGEVDFSYTYASRVRTTNAAGAGMAFSFDQTLNGLEYLAVVKGSPNRENAMKFVAHMLSPEVQAATMDLLANAPVSKDAVPLLSEESRKWLPNLENPNNVVLNDAWWADNFEDVTRRFKEWTLL</sequence>
<dbReference type="PANTHER" id="PTHR30006:SF3">
    <property type="entry name" value="THIAMINE-BINDING PERIPLASMIC PROTEIN"/>
    <property type="match status" value="1"/>
</dbReference>
<evidence type="ECO:0000256" key="3">
    <source>
        <dbReference type="ARBA" id="ARBA00022448"/>
    </source>
</evidence>
<dbReference type="SUPFAM" id="SSF53850">
    <property type="entry name" value="Periplasmic binding protein-like II"/>
    <property type="match status" value="1"/>
</dbReference>
<dbReference type="AlphaFoldDB" id="A0A8K0Y1G1"/>
<comment type="caution">
    <text evidence="7">The sequence shown here is derived from an EMBL/GenBank/DDBJ whole genome shotgun (WGS) entry which is preliminary data.</text>
</comment>
<dbReference type="Proteomes" id="UP000648908">
    <property type="component" value="Unassembled WGS sequence"/>
</dbReference>
<dbReference type="PROSITE" id="PS51318">
    <property type="entry name" value="TAT"/>
    <property type="match status" value="1"/>
</dbReference>
<organism evidence="7 8">
    <name type="scientific">Szabonella alba</name>
    <dbReference type="NCBI Taxonomy" id="2804194"/>
    <lineage>
        <taxon>Bacteria</taxon>
        <taxon>Pseudomonadati</taxon>
        <taxon>Pseudomonadota</taxon>
        <taxon>Alphaproteobacteria</taxon>
        <taxon>Rhodobacterales</taxon>
        <taxon>Paracoccaceae</taxon>
        <taxon>Szabonella</taxon>
    </lineage>
</organism>
<feature type="signal peptide" evidence="6">
    <location>
        <begin position="1"/>
        <end position="33"/>
    </location>
</feature>
<evidence type="ECO:0000256" key="4">
    <source>
        <dbReference type="ARBA" id="ARBA00022729"/>
    </source>
</evidence>
<dbReference type="CDD" id="cd13589">
    <property type="entry name" value="PBP2_polyamine_RpCGA009"/>
    <property type="match status" value="1"/>
</dbReference>
<evidence type="ECO:0000256" key="2">
    <source>
        <dbReference type="ARBA" id="ARBA00008520"/>
    </source>
</evidence>